<dbReference type="PANTHER" id="PTHR44757:SF2">
    <property type="entry name" value="BIOFILM ARCHITECTURE MAINTENANCE PROTEIN MBAA"/>
    <property type="match status" value="1"/>
</dbReference>
<feature type="domain" description="EAL" evidence="4">
    <location>
        <begin position="447"/>
        <end position="700"/>
    </location>
</feature>
<proteinExistence type="predicted"/>
<protein>
    <submittedName>
        <fullName evidence="6">Cyclic di-GMP phosphodiesterase Gmr</fullName>
        <ecNumber evidence="6">3.1.4.52</ecNumber>
    </submittedName>
</protein>
<evidence type="ECO:0000259" key="3">
    <source>
        <dbReference type="PROSITE" id="PS50113"/>
    </source>
</evidence>
<dbReference type="SUPFAM" id="SSF55073">
    <property type="entry name" value="Nucleotide cyclase"/>
    <property type="match status" value="1"/>
</dbReference>
<evidence type="ECO:0000256" key="2">
    <source>
        <dbReference type="SAM" id="Phobius"/>
    </source>
</evidence>
<dbReference type="GO" id="GO:0071111">
    <property type="term" value="F:cyclic-guanylate-specific phosphodiesterase activity"/>
    <property type="evidence" value="ECO:0007669"/>
    <property type="project" value="UniProtKB-EC"/>
</dbReference>
<dbReference type="OrthoDB" id="9762141at2"/>
<comment type="caution">
    <text evidence="6">The sequence shown here is derived from an EMBL/GenBank/DDBJ whole genome shotgun (WGS) entry which is preliminary data.</text>
</comment>
<evidence type="ECO:0000259" key="5">
    <source>
        <dbReference type="PROSITE" id="PS50887"/>
    </source>
</evidence>
<dbReference type="InterPro" id="IPR001633">
    <property type="entry name" value="EAL_dom"/>
</dbReference>
<dbReference type="SMART" id="SM00267">
    <property type="entry name" value="GGDEF"/>
    <property type="match status" value="1"/>
</dbReference>
<dbReference type="SMART" id="SM00086">
    <property type="entry name" value="PAC"/>
    <property type="match status" value="1"/>
</dbReference>
<dbReference type="Gene3D" id="3.30.450.20">
    <property type="entry name" value="PAS domain"/>
    <property type="match status" value="1"/>
</dbReference>
<dbReference type="InterPro" id="IPR000160">
    <property type="entry name" value="GGDEF_dom"/>
</dbReference>
<keyword evidence="2" id="KW-1133">Transmembrane helix</keyword>
<dbReference type="SUPFAM" id="SSF141868">
    <property type="entry name" value="EAL domain-like"/>
    <property type="match status" value="1"/>
</dbReference>
<dbReference type="Pfam" id="PF00990">
    <property type="entry name" value="GGDEF"/>
    <property type="match status" value="1"/>
</dbReference>
<evidence type="ECO:0000313" key="6">
    <source>
        <dbReference type="EMBL" id="OPJ62844.1"/>
    </source>
</evidence>
<gene>
    <name evidence="6" type="primary">gmr_3</name>
    <name evidence="6" type="ORF">CLCHR_19040</name>
</gene>
<accession>A0A1V4ISR0</accession>
<dbReference type="InterPro" id="IPR043128">
    <property type="entry name" value="Rev_trsase/Diguanyl_cyclase"/>
</dbReference>
<dbReference type="AlphaFoldDB" id="A0A1V4ISR0"/>
<evidence type="ECO:0000313" key="7">
    <source>
        <dbReference type="Proteomes" id="UP000191056"/>
    </source>
</evidence>
<dbReference type="InterPro" id="IPR013655">
    <property type="entry name" value="PAS_fold_3"/>
</dbReference>
<evidence type="ECO:0000256" key="1">
    <source>
        <dbReference type="SAM" id="Coils"/>
    </source>
</evidence>
<keyword evidence="1" id="KW-0175">Coiled coil</keyword>
<dbReference type="Proteomes" id="UP000191056">
    <property type="component" value="Unassembled WGS sequence"/>
</dbReference>
<dbReference type="CDD" id="cd01948">
    <property type="entry name" value="EAL"/>
    <property type="match status" value="1"/>
</dbReference>
<dbReference type="PROSITE" id="PS50113">
    <property type="entry name" value="PAC"/>
    <property type="match status" value="1"/>
</dbReference>
<dbReference type="FunFam" id="3.20.20.450:FF:000001">
    <property type="entry name" value="Cyclic di-GMP phosphodiesterase yahA"/>
    <property type="match status" value="1"/>
</dbReference>
<dbReference type="EMBL" id="MZGT01000021">
    <property type="protein sequence ID" value="OPJ62844.1"/>
    <property type="molecule type" value="Genomic_DNA"/>
</dbReference>
<dbReference type="InterPro" id="IPR029787">
    <property type="entry name" value="Nucleotide_cyclase"/>
</dbReference>
<dbReference type="Gene3D" id="3.20.20.450">
    <property type="entry name" value="EAL domain"/>
    <property type="match status" value="1"/>
</dbReference>
<dbReference type="STRING" id="225345.CLCHR_19040"/>
<organism evidence="6 7">
    <name type="scientific">Clostridium chromiireducens</name>
    <dbReference type="NCBI Taxonomy" id="225345"/>
    <lineage>
        <taxon>Bacteria</taxon>
        <taxon>Bacillati</taxon>
        <taxon>Bacillota</taxon>
        <taxon>Clostridia</taxon>
        <taxon>Eubacteriales</taxon>
        <taxon>Clostridiaceae</taxon>
        <taxon>Clostridium</taxon>
    </lineage>
</organism>
<dbReference type="Pfam" id="PF00563">
    <property type="entry name" value="EAL"/>
    <property type="match status" value="1"/>
</dbReference>
<feature type="transmembrane region" description="Helical" evidence="2">
    <location>
        <begin position="74"/>
        <end position="92"/>
    </location>
</feature>
<dbReference type="Gene3D" id="3.30.70.270">
    <property type="match status" value="1"/>
</dbReference>
<feature type="domain" description="GGDEF" evidence="5">
    <location>
        <begin position="305"/>
        <end position="438"/>
    </location>
</feature>
<keyword evidence="2" id="KW-0812">Transmembrane</keyword>
<dbReference type="Pfam" id="PF08447">
    <property type="entry name" value="PAS_3"/>
    <property type="match status" value="1"/>
</dbReference>
<evidence type="ECO:0000259" key="4">
    <source>
        <dbReference type="PROSITE" id="PS50883"/>
    </source>
</evidence>
<dbReference type="SMART" id="SM00052">
    <property type="entry name" value="EAL"/>
    <property type="match status" value="1"/>
</dbReference>
<dbReference type="PROSITE" id="PS50883">
    <property type="entry name" value="EAL"/>
    <property type="match status" value="1"/>
</dbReference>
<dbReference type="InterPro" id="IPR001610">
    <property type="entry name" value="PAC"/>
</dbReference>
<dbReference type="PROSITE" id="PS50887">
    <property type="entry name" value="GGDEF"/>
    <property type="match status" value="1"/>
</dbReference>
<feature type="transmembrane region" description="Helical" evidence="2">
    <location>
        <begin position="36"/>
        <end position="54"/>
    </location>
</feature>
<name>A0A1V4ISR0_9CLOT</name>
<dbReference type="PANTHER" id="PTHR44757">
    <property type="entry name" value="DIGUANYLATE CYCLASE DGCP"/>
    <property type="match status" value="1"/>
</dbReference>
<dbReference type="InterPro" id="IPR052155">
    <property type="entry name" value="Biofilm_reg_signaling"/>
</dbReference>
<reference evidence="6 7" key="1">
    <citation type="submission" date="2017-03" db="EMBL/GenBank/DDBJ databases">
        <title>Genome sequence of Clostridium chromiireducens DSM 23318.</title>
        <authorList>
            <person name="Poehlein A."/>
            <person name="Daniel R."/>
        </authorList>
    </citation>
    <scope>NUCLEOTIDE SEQUENCE [LARGE SCALE GENOMIC DNA]</scope>
    <source>
        <strain evidence="6 7">DSM 23318</strain>
    </source>
</reference>
<feature type="coiled-coil region" evidence="1">
    <location>
        <begin position="109"/>
        <end position="143"/>
    </location>
</feature>
<dbReference type="InterPro" id="IPR000700">
    <property type="entry name" value="PAS-assoc_C"/>
</dbReference>
<sequence>MLKKLESYKRRNNEIVERDLEFYLNNDYKIYPYYEALRISIIYGIIGALWILLSDRLLGKFITNMDIYIEVATYKGWLYVLITTILIYLLVLKRVILVEKTLKTIASNFEALSANNEELIALEDELRKKFEELEKQNDALLISEQRYELAVEGADCCIWDWEVEKDKYYFCVNWKSYLGYENDEVENTLQGWINLIHKEDKINVVSEINDYILSDSSSYESIYRMVCKNGEEKWVLSKAKAIRNSDGKIVRMAGSHTDITEQKLIQNQLNSLAYKDMLTELPNRLSFELKVNELINTDKNNDSNTKFALLYMDIDNFKHVNDTLGHTSGDLLLKYISNILKYQVKAPDFVARLGGDEFAIIFEDIKNRQEIIDKVQKLIKYLRRPWVIDKQEFFISHSIGIAIYPEDGDNLSTLLKNSDVAMYFVKKNMKDNYCFYLQEIQEENSKKIKMINDLRRAIENKEFNLFYQPIIDLNSEKIIGVEALIRWFHPIRGMIPPMEFIPLAEENGLIHDIESWILETALMQKKQWEDMGYADLKMSINISGKSVTREGFINEVKDFLSRVKIKNDNIQFEVTETALMNDLNTSIKVLREIKDMNIKIALDDFGTGYSSLTYIKKLPIDVVKLDKDFIKNISKIEEEEVIVDYVIKLTHQLNLKIVAEGIETKEHLEFLKLNGCDYGQGYFFSKPITKEEIEKLLNIG</sequence>
<dbReference type="EC" id="3.1.4.52" evidence="6"/>
<dbReference type="InterPro" id="IPR035965">
    <property type="entry name" value="PAS-like_dom_sf"/>
</dbReference>
<dbReference type="CDD" id="cd01949">
    <property type="entry name" value="GGDEF"/>
    <property type="match status" value="1"/>
</dbReference>
<dbReference type="RefSeq" id="WP_079439464.1">
    <property type="nucleotide sequence ID" value="NZ_MZGT01000021.1"/>
</dbReference>
<keyword evidence="6" id="KW-0378">Hydrolase</keyword>
<feature type="domain" description="PAC" evidence="3">
    <location>
        <begin position="219"/>
        <end position="271"/>
    </location>
</feature>
<dbReference type="InterPro" id="IPR035919">
    <property type="entry name" value="EAL_sf"/>
</dbReference>
<dbReference type="SUPFAM" id="SSF55785">
    <property type="entry name" value="PYP-like sensor domain (PAS domain)"/>
    <property type="match status" value="1"/>
</dbReference>
<dbReference type="InterPro" id="IPR000014">
    <property type="entry name" value="PAS"/>
</dbReference>
<dbReference type="NCBIfam" id="TIGR00229">
    <property type="entry name" value="sensory_box"/>
    <property type="match status" value="1"/>
</dbReference>
<keyword evidence="2" id="KW-0472">Membrane</keyword>
<dbReference type="NCBIfam" id="TIGR00254">
    <property type="entry name" value="GGDEF"/>
    <property type="match status" value="1"/>
</dbReference>
<keyword evidence="7" id="KW-1185">Reference proteome</keyword>
<dbReference type="CDD" id="cd00130">
    <property type="entry name" value="PAS"/>
    <property type="match status" value="1"/>
</dbReference>